<accession>A0A6G1QDI8</accession>
<evidence type="ECO:0000256" key="6">
    <source>
        <dbReference type="ARBA" id="ARBA00023180"/>
    </source>
</evidence>
<evidence type="ECO:0000256" key="7">
    <source>
        <dbReference type="ARBA" id="ARBA00023228"/>
    </source>
</evidence>
<keyword evidence="5 10" id="KW-0472">Membrane</keyword>
<dbReference type="CDD" id="cd03156">
    <property type="entry name" value="uroplakin_I_like_LEL"/>
    <property type="match status" value="1"/>
</dbReference>
<dbReference type="PANTHER" id="PTHR19282:SF216">
    <property type="entry name" value="TETRASPANIN-1"/>
    <property type="match status" value="1"/>
</dbReference>
<dbReference type="GO" id="GO:0005886">
    <property type="term" value="C:plasma membrane"/>
    <property type="evidence" value="ECO:0007669"/>
    <property type="project" value="TreeGrafter"/>
</dbReference>
<dbReference type="Pfam" id="PF00335">
    <property type="entry name" value="Tetraspanin"/>
    <property type="match status" value="1"/>
</dbReference>
<dbReference type="Proteomes" id="UP000503349">
    <property type="component" value="Chromosome 15"/>
</dbReference>
<dbReference type="InterPro" id="IPR018499">
    <property type="entry name" value="Tetraspanin/Peripherin"/>
</dbReference>
<evidence type="ECO:0000256" key="3">
    <source>
        <dbReference type="ARBA" id="ARBA00022692"/>
    </source>
</evidence>
<name>A0A6G1QDI8_CHAAH</name>
<dbReference type="InterPro" id="IPR008952">
    <property type="entry name" value="Tetraspanin_EC2_sf"/>
</dbReference>
<dbReference type="SUPFAM" id="SSF48652">
    <property type="entry name" value="Tetraspanin"/>
    <property type="match status" value="1"/>
</dbReference>
<protein>
    <recommendedName>
        <fullName evidence="10">Tetraspanin</fullName>
    </recommendedName>
</protein>
<dbReference type="GO" id="GO:0005765">
    <property type="term" value="C:lysosomal membrane"/>
    <property type="evidence" value="ECO:0007669"/>
    <property type="project" value="UniProtKB-SubCell"/>
</dbReference>
<dbReference type="EMBL" id="CM015726">
    <property type="protein sequence ID" value="KAF3700615.1"/>
    <property type="molecule type" value="Genomic_DNA"/>
</dbReference>
<dbReference type="InterPro" id="IPR000301">
    <property type="entry name" value="Tetraspanin_animals"/>
</dbReference>
<comment type="function">
    <text evidence="9">Structural component of specialized membrane microdomains known as tetraspanin-enriched microdomains (TERMs), which act as platforms for receptor clustering and signaling. Participates thereby in diverse biological functions such as cell signal transduction, adhesion, migration and protein trafficking. Regulates neuronal differentiation in response to NGF by facilitating NGF-mediated activation of NTRK1/TRKA receptor tyrosine kinase and subsequent downstream signaling pathways. Plays a role in the inhibition of TNFalpha-induced apoptosis. Mechanistically, inhibits the NF-kappa-B signaling pathway by blocking phosphorylation of CHUK. Also promotes the stability of the thiamine transporter 1/SLC19A2 in intestinal epithelial cells leading to an increase of thiamine uptake process.</text>
</comment>
<evidence type="ECO:0000313" key="12">
    <source>
        <dbReference type="Proteomes" id="UP000503349"/>
    </source>
</evidence>
<keyword evidence="3 10" id="KW-0812">Transmembrane</keyword>
<dbReference type="InterPro" id="IPR018503">
    <property type="entry name" value="Tetraspanin_CS"/>
</dbReference>
<evidence type="ECO:0000256" key="2">
    <source>
        <dbReference type="ARBA" id="ARBA00006840"/>
    </source>
</evidence>
<comment type="subcellular location">
    <subcellularLocation>
        <location evidence="1">Lysosome membrane</location>
        <topology evidence="1">Multi-pass membrane protein</topology>
    </subcellularLocation>
    <subcellularLocation>
        <location evidence="10">Membrane</location>
        <topology evidence="10">Multi-pass membrane protein</topology>
    </subcellularLocation>
</comment>
<dbReference type="PROSITE" id="PS00421">
    <property type="entry name" value="TM4_1"/>
    <property type="match status" value="1"/>
</dbReference>
<evidence type="ECO:0000256" key="10">
    <source>
        <dbReference type="RuleBase" id="RU361218"/>
    </source>
</evidence>
<keyword evidence="4 10" id="KW-1133">Transmembrane helix</keyword>
<evidence type="ECO:0000256" key="1">
    <source>
        <dbReference type="ARBA" id="ARBA00004155"/>
    </source>
</evidence>
<feature type="transmembrane region" description="Helical" evidence="10">
    <location>
        <begin position="89"/>
        <end position="113"/>
    </location>
</feature>
<feature type="transmembrane region" description="Helical" evidence="10">
    <location>
        <begin position="12"/>
        <end position="32"/>
    </location>
</feature>
<keyword evidence="6" id="KW-0325">Glycoprotein</keyword>
<comment type="subunit">
    <text evidence="8">Interacts with SLC19A2. Interacts with NTRK1/TRKA.</text>
</comment>
<proteinExistence type="inferred from homology"/>
<reference evidence="12" key="2">
    <citation type="submission" date="2019-02" db="EMBL/GenBank/DDBJ databases">
        <title>Opniocepnalus argus Var Kimnra genome.</title>
        <authorList>
            <person name="Zhou C."/>
            <person name="Xiao S."/>
        </authorList>
    </citation>
    <scope>NUCLEOTIDE SEQUENCE [LARGE SCALE GENOMIC DNA]</scope>
</reference>
<dbReference type="AlphaFoldDB" id="A0A6G1QDI8"/>
<dbReference type="PRINTS" id="PR00259">
    <property type="entry name" value="TMFOUR"/>
</dbReference>
<evidence type="ECO:0000256" key="5">
    <source>
        <dbReference type="ARBA" id="ARBA00023136"/>
    </source>
</evidence>
<evidence type="ECO:0000313" key="11">
    <source>
        <dbReference type="EMBL" id="KAF3700615.1"/>
    </source>
</evidence>
<keyword evidence="12" id="KW-1185">Reference proteome</keyword>
<gene>
    <name evidence="11" type="ORF">EXN66_Car016302</name>
</gene>
<evidence type="ECO:0000256" key="9">
    <source>
        <dbReference type="ARBA" id="ARBA00054958"/>
    </source>
</evidence>
<organism evidence="11 12">
    <name type="scientific">Channa argus</name>
    <name type="common">Northern snakehead</name>
    <name type="synonym">Ophicephalus argus</name>
    <dbReference type="NCBI Taxonomy" id="215402"/>
    <lineage>
        <taxon>Eukaryota</taxon>
        <taxon>Metazoa</taxon>
        <taxon>Chordata</taxon>
        <taxon>Craniata</taxon>
        <taxon>Vertebrata</taxon>
        <taxon>Euteleostomi</taxon>
        <taxon>Actinopterygii</taxon>
        <taxon>Neopterygii</taxon>
        <taxon>Teleostei</taxon>
        <taxon>Neoteleostei</taxon>
        <taxon>Acanthomorphata</taxon>
        <taxon>Anabantaria</taxon>
        <taxon>Anabantiformes</taxon>
        <taxon>Channoidei</taxon>
        <taxon>Channidae</taxon>
        <taxon>Channa</taxon>
    </lineage>
</organism>
<sequence>MGCYKFLKGMMFVFNGIIFLAGAAILGVGIWVKVDSSSILSFLGKIPNVPTELSQVLNVGYLLIAIGVLLVVIGFLGCCGAIRESRCMLLLFFIIVLLVFIAEVAGAIVILVFRPLANQMFTKIGIAAAQNIHTEYGSNSDVTGLWNSAMTTMNCCGFNNATDFVDSPYYKANGDQVPPLCCPGFINPCNITVATNSTITGCFPKIQQLVDNNTVAIVAVALGIAALEVCAMAVSMILFCRIKSMNS</sequence>
<keyword evidence="7" id="KW-0458">Lysosome</keyword>
<evidence type="ECO:0000256" key="4">
    <source>
        <dbReference type="ARBA" id="ARBA00022989"/>
    </source>
</evidence>
<feature type="transmembrane region" description="Helical" evidence="10">
    <location>
        <begin position="215"/>
        <end position="240"/>
    </location>
</feature>
<comment type="similarity">
    <text evidence="2 10">Belongs to the tetraspanin (TM4SF) family.</text>
</comment>
<feature type="transmembrane region" description="Helical" evidence="10">
    <location>
        <begin position="59"/>
        <end position="82"/>
    </location>
</feature>
<dbReference type="PANTHER" id="PTHR19282">
    <property type="entry name" value="TETRASPANIN"/>
    <property type="match status" value="1"/>
</dbReference>
<dbReference type="PIRSF" id="PIRSF002419">
    <property type="entry name" value="Tetraspanin"/>
    <property type="match status" value="1"/>
</dbReference>
<dbReference type="Gene3D" id="1.10.1450.10">
    <property type="entry name" value="Tetraspanin"/>
    <property type="match status" value="1"/>
</dbReference>
<evidence type="ECO:0000256" key="8">
    <source>
        <dbReference type="ARBA" id="ARBA00046464"/>
    </source>
</evidence>
<reference evidence="11 12" key="1">
    <citation type="submission" date="2019-02" db="EMBL/GenBank/DDBJ databases">
        <title>Opniocepnalus argus genome.</title>
        <authorList>
            <person name="Zhou C."/>
            <person name="Xiao S."/>
        </authorList>
    </citation>
    <scope>NUCLEOTIDE SEQUENCE [LARGE SCALE GENOMIC DNA]</scope>
    <source>
        <strain evidence="11">OARG1902GOOAL</strain>
        <tissue evidence="11">Muscle</tissue>
    </source>
</reference>